<dbReference type="EMBL" id="JAACXV010000269">
    <property type="protein sequence ID" value="KAF7280924.1"/>
    <property type="molecule type" value="Genomic_DNA"/>
</dbReference>
<dbReference type="Proteomes" id="UP000625711">
    <property type="component" value="Unassembled WGS sequence"/>
</dbReference>
<evidence type="ECO:0000313" key="2">
    <source>
        <dbReference type="EMBL" id="KAF7280924.1"/>
    </source>
</evidence>
<evidence type="ECO:0000256" key="1">
    <source>
        <dbReference type="SAM" id="SignalP"/>
    </source>
</evidence>
<accession>A0A834IJE9</accession>
<name>A0A834IJE9_RHYFE</name>
<evidence type="ECO:0000313" key="3">
    <source>
        <dbReference type="Proteomes" id="UP000625711"/>
    </source>
</evidence>
<feature type="signal peptide" evidence="1">
    <location>
        <begin position="1"/>
        <end position="19"/>
    </location>
</feature>
<sequence length="198" mass="22848">MLPVVFALNTLLCLPAVLAEIVRITKDIPGVNISDVVKVENSTFPGRLQITEELTIQFNVTEYGHANRTDACKNNKKQTKQDNGRTLNCCLMIYPPSCDGKSCTFQRKKVCWNLCSYEIEIMGKEQFSKMKYLKEVVPDNWRQGNFDENVTVSLYDEFKTSQVPITQQYAPYPYFYAYPPYVRRQYTPSLESDVRPVN</sequence>
<dbReference type="AlphaFoldDB" id="A0A834IJE9"/>
<comment type="caution">
    <text evidence="2">The sequence shown here is derived from an EMBL/GenBank/DDBJ whole genome shotgun (WGS) entry which is preliminary data.</text>
</comment>
<organism evidence="2 3">
    <name type="scientific">Rhynchophorus ferrugineus</name>
    <name type="common">Red palm weevil</name>
    <name type="synonym">Curculio ferrugineus</name>
    <dbReference type="NCBI Taxonomy" id="354439"/>
    <lineage>
        <taxon>Eukaryota</taxon>
        <taxon>Metazoa</taxon>
        <taxon>Ecdysozoa</taxon>
        <taxon>Arthropoda</taxon>
        <taxon>Hexapoda</taxon>
        <taxon>Insecta</taxon>
        <taxon>Pterygota</taxon>
        <taxon>Neoptera</taxon>
        <taxon>Endopterygota</taxon>
        <taxon>Coleoptera</taxon>
        <taxon>Polyphaga</taxon>
        <taxon>Cucujiformia</taxon>
        <taxon>Curculionidae</taxon>
        <taxon>Dryophthorinae</taxon>
        <taxon>Rhynchophorus</taxon>
    </lineage>
</organism>
<proteinExistence type="predicted"/>
<protein>
    <recommendedName>
        <fullName evidence="4">Secreted protein</fullName>
    </recommendedName>
</protein>
<evidence type="ECO:0008006" key="4">
    <source>
        <dbReference type="Google" id="ProtNLM"/>
    </source>
</evidence>
<gene>
    <name evidence="2" type="ORF">GWI33_005390</name>
</gene>
<keyword evidence="1" id="KW-0732">Signal</keyword>
<reference evidence="2" key="1">
    <citation type="submission" date="2020-08" db="EMBL/GenBank/DDBJ databases">
        <title>Genome sequencing and assembly of the red palm weevil Rhynchophorus ferrugineus.</title>
        <authorList>
            <person name="Dias G.B."/>
            <person name="Bergman C.M."/>
            <person name="Manee M."/>
        </authorList>
    </citation>
    <scope>NUCLEOTIDE SEQUENCE</scope>
    <source>
        <strain evidence="2">AA-2017</strain>
        <tissue evidence="2">Whole larva</tissue>
    </source>
</reference>
<dbReference type="OrthoDB" id="10639172at2759"/>
<keyword evidence="3" id="KW-1185">Reference proteome</keyword>
<feature type="chain" id="PRO_5032916515" description="Secreted protein" evidence="1">
    <location>
        <begin position="20"/>
        <end position="198"/>
    </location>
</feature>